<dbReference type="SMART" id="SM00343">
    <property type="entry name" value="ZnF_C2HC"/>
    <property type="match status" value="1"/>
</dbReference>
<dbReference type="AlphaFoldDB" id="A0A9K3E3J8"/>
<keyword evidence="4" id="KW-1185">Reference proteome</keyword>
<dbReference type="Pfam" id="PF00098">
    <property type="entry name" value="zf-CCHC"/>
    <property type="match status" value="1"/>
</dbReference>
<reference evidence="3" key="2">
    <citation type="submission" date="2020-06" db="EMBL/GenBank/DDBJ databases">
        <title>Helianthus annuus Genome sequencing and assembly Release 2.</title>
        <authorList>
            <person name="Gouzy J."/>
            <person name="Langlade N."/>
            <person name="Munos S."/>
        </authorList>
    </citation>
    <scope>NUCLEOTIDE SEQUENCE</scope>
    <source>
        <tissue evidence="3">Leaves</tissue>
    </source>
</reference>
<evidence type="ECO:0000313" key="3">
    <source>
        <dbReference type="EMBL" id="KAF5766372.1"/>
    </source>
</evidence>
<name>A0A9K3E3J8_HELAN</name>
<evidence type="ECO:0000313" key="4">
    <source>
        <dbReference type="Proteomes" id="UP000215914"/>
    </source>
</evidence>
<proteinExistence type="predicted"/>
<comment type="caution">
    <text evidence="3">The sequence shown here is derived from an EMBL/GenBank/DDBJ whole genome shotgun (WGS) entry which is preliminary data.</text>
</comment>
<keyword evidence="1" id="KW-0479">Metal-binding</keyword>
<keyword evidence="1" id="KW-0862">Zinc</keyword>
<dbReference type="Gene3D" id="4.10.60.10">
    <property type="entry name" value="Zinc finger, CCHC-type"/>
    <property type="match status" value="1"/>
</dbReference>
<dbReference type="GO" id="GO:0008270">
    <property type="term" value="F:zinc ion binding"/>
    <property type="evidence" value="ECO:0007669"/>
    <property type="project" value="UniProtKB-KW"/>
</dbReference>
<dbReference type="SUPFAM" id="SSF57756">
    <property type="entry name" value="Retrovirus zinc finger-like domains"/>
    <property type="match status" value="1"/>
</dbReference>
<dbReference type="Gramene" id="mRNA:HanXRQr2_Chr15g0714591">
    <property type="protein sequence ID" value="CDS:HanXRQr2_Chr15g0714591.1"/>
    <property type="gene ID" value="HanXRQr2_Chr15g0714591"/>
</dbReference>
<dbReference type="GO" id="GO:0003676">
    <property type="term" value="F:nucleic acid binding"/>
    <property type="evidence" value="ECO:0007669"/>
    <property type="project" value="InterPro"/>
</dbReference>
<keyword evidence="1" id="KW-0863">Zinc-finger</keyword>
<organism evidence="3 4">
    <name type="scientific">Helianthus annuus</name>
    <name type="common">Common sunflower</name>
    <dbReference type="NCBI Taxonomy" id="4232"/>
    <lineage>
        <taxon>Eukaryota</taxon>
        <taxon>Viridiplantae</taxon>
        <taxon>Streptophyta</taxon>
        <taxon>Embryophyta</taxon>
        <taxon>Tracheophyta</taxon>
        <taxon>Spermatophyta</taxon>
        <taxon>Magnoliopsida</taxon>
        <taxon>eudicotyledons</taxon>
        <taxon>Gunneridae</taxon>
        <taxon>Pentapetalae</taxon>
        <taxon>asterids</taxon>
        <taxon>campanulids</taxon>
        <taxon>Asterales</taxon>
        <taxon>Asteraceae</taxon>
        <taxon>Asteroideae</taxon>
        <taxon>Heliantheae alliance</taxon>
        <taxon>Heliantheae</taxon>
        <taxon>Helianthus</taxon>
    </lineage>
</organism>
<dbReference type="InterPro" id="IPR036875">
    <property type="entry name" value="Znf_CCHC_sf"/>
</dbReference>
<reference evidence="3" key="1">
    <citation type="journal article" date="2017" name="Nature">
        <title>The sunflower genome provides insights into oil metabolism, flowering and Asterid evolution.</title>
        <authorList>
            <person name="Badouin H."/>
            <person name="Gouzy J."/>
            <person name="Grassa C.J."/>
            <person name="Murat F."/>
            <person name="Staton S.E."/>
            <person name="Cottret L."/>
            <person name="Lelandais-Briere C."/>
            <person name="Owens G.L."/>
            <person name="Carrere S."/>
            <person name="Mayjonade B."/>
            <person name="Legrand L."/>
            <person name="Gill N."/>
            <person name="Kane N.C."/>
            <person name="Bowers J.E."/>
            <person name="Hubner S."/>
            <person name="Bellec A."/>
            <person name="Berard A."/>
            <person name="Berges H."/>
            <person name="Blanchet N."/>
            <person name="Boniface M.C."/>
            <person name="Brunel D."/>
            <person name="Catrice O."/>
            <person name="Chaidir N."/>
            <person name="Claudel C."/>
            <person name="Donnadieu C."/>
            <person name="Faraut T."/>
            <person name="Fievet G."/>
            <person name="Helmstetter N."/>
            <person name="King M."/>
            <person name="Knapp S.J."/>
            <person name="Lai Z."/>
            <person name="Le Paslier M.C."/>
            <person name="Lippi Y."/>
            <person name="Lorenzon L."/>
            <person name="Mandel J.R."/>
            <person name="Marage G."/>
            <person name="Marchand G."/>
            <person name="Marquand E."/>
            <person name="Bret-Mestries E."/>
            <person name="Morien E."/>
            <person name="Nambeesan S."/>
            <person name="Nguyen T."/>
            <person name="Pegot-Espagnet P."/>
            <person name="Pouilly N."/>
            <person name="Raftis F."/>
            <person name="Sallet E."/>
            <person name="Schiex T."/>
            <person name="Thomas J."/>
            <person name="Vandecasteele C."/>
            <person name="Vares D."/>
            <person name="Vear F."/>
            <person name="Vautrin S."/>
            <person name="Crespi M."/>
            <person name="Mangin B."/>
            <person name="Burke J.M."/>
            <person name="Salse J."/>
            <person name="Munos S."/>
            <person name="Vincourt P."/>
            <person name="Rieseberg L.H."/>
            <person name="Langlade N.B."/>
        </authorList>
    </citation>
    <scope>NUCLEOTIDE SEQUENCE</scope>
    <source>
        <tissue evidence="3">Leaves</tissue>
    </source>
</reference>
<dbReference type="PROSITE" id="PS50158">
    <property type="entry name" value="ZF_CCHC"/>
    <property type="match status" value="1"/>
</dbReference>
<dbReference type="InterPro" id="IPR001878">
    <property type="entry name" value="Znf_CCHC"/>
</dbReference>
<sequence length="220" mass="25374">MLRVRLEGRLKDQTAKQVSLHIHHLIRTLSTTKNGIVIQCNIALNLENDQDYSEEVAKSHMSLMVTVLESYGSLVAGRIGNPMLTKEDYDQIDAEEMELMDIKWCLASVLRRAEKFKQITGRDDFRDANVSTLGFDKSKVTCFRCREKGHFKRECTNREASGAQNPFNNNDYYRKAIYHQVTQQQQEPQTAHAKKAIEESSKRACMVNQDDKKYKRIQLG</sequence>
<protein>
    <submittedName>
        <fullName evidence="3">Transcription factor interactor and regulator CCHC(Zn) family</fullName>
    </submittedName>
</protein>
<accession>A0A9K3E3J8</accession>
<evidence type="ECO:0000259" key="2">
    <source>
        <dbReference type="PROSITE" id="PS50158"/>
    </source>
</evidence>
<dbReference type="EMBL" id="MNCJ02000330">
    <property type="protein sequence ID" value="KAF5766372.1"/>
    <property type="molecule type" value="Genomic_DNA"/>
</dbReference>
<gene>
    <name evidence="3" type="ORF">HanXRQr2_Chr15g0714591</name>
</gene>
<dbReference type="Proteomes" id="UP000215914">
    <property type="component" value="Unassembled WGS sequence"/>
</dbReference>
<feature type="domain" description="CCHC-type" evidence="2">
    <location>
        <begin position="142"/>
        <end position="157"/>
    </location>
</feature>
<evidence type="ECO:0000256" key="1">
    <source>
        <dbReference type="PROSITE-ProRule" id="PRU00047"/>
    </source>
</evidence>